<evidence type="ECO:0008006" key="4">
    <source>
        <dbReference type="Google" id="ProtNLM"/>
    </source>
</evidence>
<evidence type="ECO:0000313" key="3">
    <source>
        <dbReference type="Proteomes" id="UP000517916"/>
    </source>
</evidence>
<dbReference type="RefSeq" id="WP_318296748.1">
    <property type="nucleotide sequence ID" value="NZ_BAAABQ010000022.1"/>
</dbReference>
<evidence type="ECO:0000313" key="2">
    <source>
        <dbReference type="EMBL" id="MBA8929280.1"/>
    </source>
</evidence>
<feature type="signal peptide" evidence="1">
    <location>
        <begin position="1"/>
        <end position="26"/>
    </location>
</feature>
<dbReference type="InterPro" id="IPR043504">
    <property type="entry name" value="Peptidase_S1_PA_chymotrypsin"/>
</dbReference>
<dbReference type="Proteomes" id="UP000517916">
    <property type="component" value="Unassembled WGS sequence"/>
</dbReference>
<protein>
    <recommendedName>
        <fullName evidence="4">Peptidase</fullName>
    </recommendedName>
</protein>
<comment type="caution">
    <text evidence="2">The sequence shown here is derived from an EMBL/GenBank/DDBJ whole genome shotgun (WGS) entry which is preliminary data.</text>
</comment>
<reference evidence="2 3" key="1">
    <citation type="submission" date="2020-08" db="EMBL/GenBank/DDBJ databases">
        <title>Genomic Encyclopedia of Archaeal and Bacterial Type Strains, Phase II (KMG-II): from individual species to whole genera.</title>
        <authorList>
            <person name="Goeker M."/>
        </authorList>
    </citation>
    <scope>NUCLEOTIDE SEQUENCE [LARGE SCALE GENOMIC DNA]</scope>
    <source>
        <strain evidence="2 3">DSM 43850</strain>
    </source>
</reference>
<organism evidence="2 3">
    <name type="scientific">Kutzneria viridogrisea</name>
    <dbReference type="NCBI Taxonomy" id="47990"/>
    <lineage>
        <taxon>Bacteria</taxon>
        <taxon>Bacillati</taxon>
        <taxon>Actinomycetota</taxon>
        <taxon>Actinomycetes</taxon>
        <taxon>Pseudonocardiales</taxon>
        <taxon>Pseudonocardiaceae</taxon>
        <taxon>Kutzneria</taxon>
    </lineage>
</organism>
<dbReference type="Gene3D" id="2.40.10.10">
    <property type="entry name" value="Trypsin-like serine proteases"/>
    <property type="match status" value="2"/>
</dbReference>
<evidence type="ECO:0000256" key="1">
    <source>
        <dbReference type="SAM" id="SignalP"/>
    </source>
</evidence>
<sequence length="292" mass="29942">MFLRRLVPATLATLLLLGASAQAAQAAPVGSAEFSAEQQSAALAFWTPQRLASATGADTGAAIAATSPQRWTGGGLISSTAGKVFFHNPKTNGTYACSGDALNSGNRSIVATAGHCVVDTDGTAYDNWVFIPGYDHGNRPHGTFAATSLHWESQRIGDSDAAWDAAFATVGTVNGRKLVDTVGGQGIGFDQAPGQQVYSFGYGGSDAEGRGEQLNWCTGTEFNPGGHAGGGVWGIPCVQTGGSSGGPFLQNFDPATGVGTQIGNISISAGDSEYHPYYGWEAHAAYDAADRG</sequence>
<feature type="chain" id="PRO_5045399673" description="Peptidase" evidence="1">
    <location>
        <begin position="27"/>
        <end position="292"/>
    </location>
</feature>
<dbReference type="SUPFAM" id="SSF50494">
    <property type="entry name" value="Trypsin-like serine proteases"/>
    <property type="match status" value="1"/>
</dbReference>
<dbReference type="InterPro" id="IPR009003">
    <property type="entry name" value="Peptidase_S1_PA"/>
</dbReference>
<proteinExistence type="predicted"/>
<keyword evidence="3" id="KW-1185">Reference proteome</keyword>
<keyword evidence="1" id="KW-0732">Signal</keyword>
<name>A0ABR6BRG3_9PSEU</name>
<dbReference type="EMBL" id="JACJID010000005">
    <property type="protein sequence ID" value="MBA8929280.1"/>
    <property type="molecule type" value="Genomic_DNA"/>
</dbReference>
<accession>A0ABR6BRG3</accession>
<gene>
    <name evidence="2" type="ORF">BC739_006498</name>
</gene>